<evidence type="ECO:0000256" key="1">
    <source>
        <dbReference type="ARBA" id="ARBA00004141"/>
    </source>
</evidence>
<evidence type="ECO:0000259" key="10">
    <source>
        <dbReference type="Pfam" id="PF07885"/>
    </source>
</evidence>
<proteinExistence type="inferred from homology"/>
<dbReference type="GO" id="GO:0005886">
    <property type="term" value="C:plasma membrane"/>
    <property type="evidence" value="ECO:0007669"/>
    <property type="project" value="TreeGrafter"/>
</dbReference>
<keyword evidence="4 9" id="KW-1133">Transmembrane helix</keyword>
<feature type="transmembrane region" description="Helical" evidence="9">
    <location>
        <begin position="485"/>
        <end position="503"/>
    </location>
</feature>
<feature type="domain" description="Potassium channel" evidence="10">
    <location>
        <begin position="463"/>
        <end position="539"/>
    </location>
</feature>
<feature type="domain" description="Potassium channel" evidence="10">
    <location>
        <begin position="304"/>
        <end position="342"/>
    </location>
</feature>
<sequence length="568" mass="62818">MDKSLKKKNHSNGKYKKNGKSENYRIDEDVITTCCLCVKTKKSKKKSFIAGCVTNLGIFTLLLAYTLVGAFIFLAIEGGAAKIHQKTLATTSYQASENQKSVPLSKLNGTISQASQELRSQTVESIWEITVSLNILYKENWTRLAAQEIARFQEKLVARVAADVSAQYGGARALESAPALVIDDYEWNFAKAFLYSLTVLTTIGYGSVAPRTALGKAVTIGYAVIGIPLTLLYLSVVGALLSRLARSVFSRALCCCLCTKCGYCCLDERTMTSKERKEKVRRQDDYRHQTLHLQEPYYVRSPSGYGSVAPRTALGKAVTIGYAVIGIPLTLLYLSVVGALLSRLARSVFSRALCCCLCTKCGYCCLDERTMTSKERKEKVRRQDDYRHQTLHLQEPYYVRSPSGTIISASQAHSVSTNSIKDKTQGLSFLRDCDSMSCTDTDSKVSLRGFSILAPISLCLAAIFTYIFFGALVLYQLEGWSPIDGVYFCFMSLSTIGFGHLAPGATQKNGASSGTVWFCSIYIMTGLALTAMCFNVLHDEIVHRLRHHEKVLKANNQKVLTSEFLHRS</sequence>
<dbReference type="STRING" id="7102.A0A2A4K337"/>
<comment type="subcellular location">
    <subcellularLocation>
        <location evidence="1">Membrane</location>
        <topology evidence="1">Multi-pass membrane protein</topology>
    </subcellularLocation>
</comment>
<reference evidence="11" key="1">
    <citation type="submission" date="2017-09" db="EMBL/GenBank/DDBJ databases">
        <title>Contemporary evolution of a Lepidopteran species, Heliothis virescens, in response to modern agricultural practices.</title>
        <authorList>
            <person name="Fritz M.L."/>
            <person name="Deyonke A.M."/>
            <person name="Papanicolaou A."/>
            <person name="Micinski S."/>
            <person name="Westbrook J."/>
            <person name="Gould F."/>
        </authorList>
    </citation>
    <scope>NUCLEOTIDE SEQUENCE [LARGE SCALE GENOMIC DNA]</scope>
    <source>
        <strain evidence="11">HvINT-</strain>
        <tissue evidence="11">Whole body</tissue>
    </source>
</reference>
<dbReference type="PANTHER" id="PTHR11003:SF257">
    <property type="entry name" value="POTASSIUM CHANNEL DOMAIN-CONTAINING PROTEIN"/>
    <property type="match status" value="1"/>
</dbReference>
<dbReference type="Pfam" id="PF07885">
    <property type="entry name" value="Ion_trans_2"/>
    <property type="match status" value="3"/>
</dbReference>
<evidence type="ECO:0000256" key="7">
    <source>
        <dbReference type="ARBA" id="ARBA00023303"/>
    </source>
</evidence>
<name>A0A2A4K337_HELVI</name>
<dbReference type="Gene3D" id="1.10.287.70">
    <property type="match status" value="2"/>
</dbReference>
<feature type="transmembrane region" description="Helical" evidence="9">
    <location>
        <begin position="320"/>
        <end position="341"/>
    </location>
</feature>
<dbReference type="GO" id="GO:0022841">
    <property type="term" value="F:potassium ion leak channel activity"/>
    <property type="evidence" value="ECO:0007669"/>
    <property type="project" value="TreeGrafter"/>
</dbReference>
<feature type="transmembrane region" description="Helical" evidence="9">
    <location>
        <begin position="220"/>
        <end position="241"/>
    </location>
</feature>
<feature type="transmembrane region" description="Helical" evidence="9">
    <location>
        <begin position="48"/>
        <end position="76"/>
    </location>
</feature>
<dbReference type="GO" id="GO:0015271">
    <property type="term" value="F:outward rectifier potassium channel activity"/>
    <property type="evidence" value="ECO:0007669"/>
    <property type="project" value="TreeGrafter"/>
</dbReference>
<feature type="transmembrane region" description="Helical" evidence="9">
    <location>
        <begin position="189"/>
        <end position="208"/>
    </location>
</feature>
<evidence type="ECO:0000256" key="4">
    <source>
        <dbReference type="ARBA" id="ARBA00022989"/>
    </source>
</evidence>
<dbReference type="PRINTS" id="PR01333">
    <property type="entry name" value="2POREKCHANEL"/>
</dbReference>
<dbReference type="InterPro" id="IPR003280">
    <property type="entry name" value="2pore_dom_K_chnl"/>
</dbReference>
<evidence type="ECO:0000256" key="2">
    <source>
        <dbReference type="ARBA" id="ARBA00022448"/>
    </source>
</evidence>
<evidence type="ECO:0000256" key="8">
    <source>
        <dbReference type="RuleBase" id="RU003857"/>
    </source>
</evidence>
<protein>
    <recommendedName>
        <fullName evidence="10">Potassium channel domain-containing protein</fullName>
    </recommendedName>
</protein>
<evidence type="ECO:0000256" key="3">
    <source>
        <dbReference type="ARBA" id="ARBA00022692"/>
    </source>
</evidence>
<dbReference type="EMBL" id="NWSH01000202">
    <property type="protein sequence ID" value="PCG78459.1"/>
    <property type="molecule type" value="Genomic_DNA"/>
</dbReference>
<organism evidence="11">
    <name type="scientific">Heliothis virescens</name>
    <name type="common">Tobacco budworm moth</name>
    <dbReference type="NCBI Taxonomy" id="7102"/>
    <lineage>
        <taxon>Eukaryota</taxon>
        <taxon>Metazoa</taxon>
        <taxon>Ecdysozoa</taxon>
        <taxon>Arthropoda</taxon>
        <taxon>Hexapoda</taxon>
        <taxon>Insecta</taxon>
        <taxon>Pterygota</taxon>
        <taxon>Neoptera</taxon>
        <taxon>Endopterygota</taxon>
        <taxon>Lepidoptera</taxon>
        <taxon>Glossata</taxon>
        <taxon>Ditrysia</taxon>
        <taxon>Noctuoidea</taxon>
        <taxon>Noctuidae</taxon>
        <taxon>Heliothinae</taxon>
        <taxon>Heliothis</taxon>
    </lineage>
</organism>
<evidence type="ECO:0000313" key="11">
    <source>
        <dbReference type="EMBL" id="PCG78459.1"/>
    </source>
</evidence>
<gene>
    <name evidence="11" type="ORF">B5V51_4121</name>
</gene>
<evidence type="ECO:0000256" key="9">
    <source>
        <dbReference type="SAM" id="Phobius"/>
    </source>
</evidence>
<keyword evidence="3 8" id="KW-0812">Transmembrane</keyword>
<evidence type="ECO:0000256" key="6">
    <source>
        <dbReference type="ARBA" id="ARBA00023136"/>
    </source>
</evidence>
<accession>A0A2A4K337</accession>
<dbReference type="PANTHER" id="PTHR11003">
    <property type="entry name" value="POTASSIUM CHANNEL, SUBFAMILY K"/>
    <property type="match status" value="1"/>
</dbReference>
<comment type="similarity">
    <text evidence="8">Belongs to the two pore domain potassium channel (TC 1.A.1.8) family.</text>
</comment>
<feature type="transmembrane region" description="Helical" evidence="9">
    <location>
        <begin position="452"/>
        <end position="473"/>
    </location>
</feature>
<keyword evidence="5 8" id="KW-0406">Ion transport</keyword>
<dbReference type="AlphaFoldDB" id="A0A2A4K337"/>
<keyword evidence="7 8" id="KW-0407">Ion channel</keyword>
<feature type="transmembrane region" description="Helical" evidence="9">
    <location>
        <begin position="515"/>
        <end position="537"/>
    </location>
</feature>
<dbReference type="InterPro" id="IPR013099">
    <property type="entry name" value="K_chnl_dom"/>
</dbReference>
<dbReference type="GO" id="GO:0030322">
    <property type="term" value="P:stabilization of membrane potential"/>
    <property type="evidence" value="ECO:0007669"/>
    <property type="project" value="TreeGrafter"/>
</dbReference>
<feature type="domain" description="Potassium channel" evidence="10">
    <location>
        <begin position="186"/>
        <end position="242"/>
    </location>
</feature>
<keyword evidence="2 8" id="KW-0813">Transport</keyword>
<evidence type="ECO:0000256" key="5">
    <source>
        <dbReference type="ARBA" id="ARBA00023065"/>
    </source>
</evidence>
<dbReference type="SUPFAM" id="SSF81324">
    <property type="entry name" value="Voltage-gated potassium channels"/>
    <property type="match status" value="3"/>
</dbReference>
<keyword evidence="6 9" id="KW-0472">Membrane</keyword>
<comment type="caution">
    <text evidence="11">The sequence shown here is derived from an EMBL/GenBank/DDBJ whole genome shotgun (WGS) entry which is preliminary data.</text>
</comment>